<sequence length="68" mass="7665">MSRFGSTAPTLVTLQGPSGDLRIAVRPGCVLKVQQQGSRSYETTVPVDPEQQLWRNRRLVDYRQSMAM</sequence>
<proteinExistence type="predicted"/>
<dbReference type="EMBL" id="JYDS01000004">
    <property type="protein sequence ID" value="KRZ34291.1"/>
    <property type="molecule type" value="Genomic_DNA"/>
</dbReference>
<evidence type="ECO:0000313" key="1">
    <source>
        <dbReference type="EMBL" id="KRZ34291.1"/>
    </source>
</evidence>
<keyword evidence="3" id="KW-1185">Reference proteome</keyword>
<dbReference type="Proteomes" id="UP000054805">
    <property type="component" value="Unassembled WGS sequence"/>
</dbReference>
<evidence type="ECO:0000313" key="2">
    <source>
        <dbReference type="EMBL" id="KRZ45554.1"/>
    </source>
</evidence>
<protein>
    <submittedName>
        <fullName evidence="2">Uncharacterized protein</fullName>
    </submittedName>
</protein>
<gene>
    <name evidence="1" type="ORF">T4B_10153</name>
    <name evidence="2" type="ORF">T4C_10140</name>
</gene>
<name>A0A0V1KEC8_TRIPS</name>
<dbReference type="Proteomes" id="UP000054826">
    <property type="component" value="Unassembled WGS sequence"/>
</dbReference>
<evidence type="ECO:0000313" key="3">
    <source>
        <dbReference type="Proteomes" id="UP000054805"/>
    </source>
</evidence>
<reference evidence="3 4" key="1">
    <citation type="submission" date="2015-01" db="EMBL/GenBank/DDBJ databases">
        <title>Evolution of Trichinella species and genotypes.</title>
        <authorList>
            <person name="Korhonen P.K."/>
            <person name="Edoardo P."/>
            <person name="Giuseppe L.R."/>
            <person name="Gasser R.B."/>
        </authorList>
    </citation>
    <scope>NUCLEOTIDE SEQUENCE [LARGE SCALE GENOMIC DNA]</scope>
    <source>
        <strain evidence="2">ISS176</strain>
        <strain evidence="1">ISS588</strain>
    </source>
</reference>
<organism evidence="2 4">
    <name type="scientific">Trichinella pseudospiralis</name>
    <name type="common">Parasitic roundworm</name>
    <dbReference type="NCBI Taxonomy" id="6337"/>
    <lineage>
        <taxon>Eukaryota</taxon>
        <taxon>Metazoa</taxon>
        <taxon>Ecdysozoa</taxon>
        <taxon>Nematoda</taxon>
        <taxon>Enoplea</taxon>
        <taxon>Dorylaimia</taxon>
        <taxon>Trichinellida</taxon>
        <taxon>Trichinellidae</taxon>
        <taxon>Trichinella</taxon>
    </lineage>
</organism>
<accession>A0A0V1KEC8</accession>
<dbReference type="AlphaFoldDB" id="A0A0V1KEC8"/>
<evidence type="ECO:0000313" key="4">
    <source>
        <dbReference type="Proteomes" id="UP000054826"/>
    </source>
</evidence>
<dbReference type="EMBL" id="JYDV01000002">
    <property type="protein sequence ID" value="KRZ45554.1"/>
    <property type="molecule type" value="Genomic_DNA"/>
</dbReference>
<comment type="caution">
    <text evidence="2">The sequence shown here is derived from an EMBL/GenBank/DDBJ whole genome shotgun (WGS) entry which is preliminary data.</text>
</comment>